<reference evidence="2 3" key="1">
    <citation type="journal article" date="2012" name="Eukaryot. Cell">
        <title>Draft genome sequence of Wickerhamomyces ciferrii NRRL Y-1031 F-60-10.</title>
        <authorList>
            <person name="Schneider J."/>
            <person name="Andrea H."/>
            <person name="Blom J."/>
            <person name="Jaenicke S."/>
            <person name="Ruckert C."/>
            <person name="Schorsch C."/>
            <person name="Szczepanowski R."/>
            <person name="Farwick M."/>
            <person name="Goesmann A."/>
            <person name="Puhler A."/>
            <person name="Schaffer S."/>
            <person name="Tauch A."/>
            <person name="Kohler T."/>
            <person name="Brinkrolf K."/>
        </authorList>
    </citation>
    <scope>NUCLEOTIDE SEQUENCE [LARGE SCALE GENOMIC DNA]</scope>
    <source>
        <strain evidence="3">ATCC 14091 / BCRC 22168 / CBS 111 / JCM 3599 / NBRC 0793 / NRRL Y-1031 F-60-10</strain>
    </source>
</reference>
<organism evidence="2 3">
    <name type="scientific">Wickerhamomyces ciferrii (strain ATCC 14091 / BCRC 22168 / CBS 111 / JCM 3599 / NBRC 0793 / NRRL Y-1031 F-60-10)</name>
    <name type="common">Yeast</name>
    <name type="synonym">Pichia ciferrii</name>
    <dbReference type="NCBI Taxonomy" id="1206466"/>
    <lineage>
        <taxon>Eukaryota</taxon>
        <taxon>Fungi</taxon>
        <taxon>Dikarya</taxon>
        <taxon>Ascomycota</taxon>
        <taxon>Saccharomycotina</taxon>
        <taxon>Saccharomycetes</taxon>
        <taxon>Phaffomycetales</taxon>
        <taxon>Wickerhamomycetaceae</taxon>
        <taxon>Wickerhamomyces</taxon>
    </lineage>
</organism>
<evidence type="ECO:0000313" key="3">
    <source>
        <dbReference type="Proteomes" id="UP000009328"/>
    </source>
</evidence>
<proteinExistence type="predicted"/>
<dbReference type="AlphaFoldDB" id="K0KVL6"/>
<feature type="compositionally biased region" description="Acidic residues" evidence="1">
    <location>
        <begin position="65"/>
        <end position="79"/>
    </location>
</feature>
<protein>
    <submittedName>
        <fullName evidence="2">Chitin synthase 2</fullName>
        <ecNumber evidence="2">2.4.1.16</ecNumber>
    </submittedName>
</protein>
<feature type="compositionally biased region" description="Low complexity" evidence="1">
    <location>
        <begin position="227"/>
        <end position="249"/>
    </location>
</feature>
<dbReference type="InParanoid" id="K0KVL6"/>
<feature type="region of interest" description="Disordered" evidence="1">
    <location>
        <begin position="482"/>
        <end position="505"/>
    </location>
</feature>
<gene>
    <name evidence="2" type="ORF">BN7_4764</name>
</gene>
<feature type="compositionally biased region" description="Basic and acidic residues" evidence="1">
    <location>
        <begin position="46"/>
        <end position="64"/>
    </location>
</feature>
<dbReference type="GO" id="GO:0004100">
    <property type="term" value="F:chitin synthase activity"/>
    <property type="evidence" value="ECO:0007669"/>
    <property type="project" value="UniProtKB-EC"/>
</dbReference>
<name>K0KVL6_WICCF</name>
<feature type="compositionally biased region" description="Low complexity" evidence="1">
    <location>
        <begin position="356"/>
        <end position="368"/>
    </location>
</feature>
<keyword evidence="2" id="KW-0808">Transferase</keyword>
<sequence length="505" mass="56411">MVGGSNDSTTNKLNLFKFASKRKSSTNSITKQDKRDGQQQQQQESKSNDLDPIDSHKSYDRYHEDDENAVADDDDDDDENNIHSYHPDGYYSPNQRKDFEESNQYFPPFHSPRSPSESSLIFERSVEDPTQLYQQPTCARCNTNNNGSQGKLNCNHQSIVNLPSHYSVENFVSPCLDATTKILSDENTNLDNVDMVYSRRPSSVMGLNMALGRNKSFLGDQQQYPESSSNSIFSPNSRSNSFANINNSNIDENGTPKRPPTLSFYSYADMINNENPNPKRPSISQSLSSSFINSRSNSIVNSKSNSRSNSISQIHNNQNFISNAANSITPQRHGLIRPPNSQSTTRPGSFSQHSYNNNPFNNNNNNNNLAQSGLNKKKFQLTPDSPNSSDSESDFPNSIKSINQTSSSSQFPKRRTSSIHSNSKKNITSLNQNSLNKTISNQSSLKSNHSYHSIPNSFNNRQFNQLNEDDESFVVSSIGDTLRKNNGEINGNSEISKSSQNSIIA</sequence>
<keyword evidence="2" id="KW-0328">Glycosyltransferase</keyword>
<feature type="region of interest" description="Disordered" evidence="1">
    <location>
        <begin position="330"/>
        <end position="430"/>
    </location>
</feature>
<dbReference type="FunCoup" id="K0KVL6">
    <property type="interactions" value="30"/>
</dbReference>
<comment type="caution">
    <text evidence="2">The sequence shown here is derived from an EMBL/GenBank/DDBJ whole genome shotgun (WGS) entry which is preliminary data.</text>
</comment>
<dbReference type="EMBL" id="CAIF01000183">
    <property type="protein sequence ID" value="CCH45183.1"/>
    <property type="molecule type" value="Genomic_DNA"/>
</dbReference>
<dbReference type="EC" id="2.4.1.16" evidence="2"/>
<feature type="compositionally biased region" description="Low complexity" evidence="1">
    <location>
        <begin position="383"/>
        <end position="410"/>
    </location>
</feature>
<dbReference type="Proteomes" id="UP000009328">
    <property type="component" value="Unassembled WGS sequence"/>
</dbReference>
<dbReference type="eggNOG" id="ENOG502S4KQ">
    <property type="taxonomic scope" value="Eukaryota"/>
</dbReference>
<feature type="compositionally biased region" description="Polar residues" evidence="1">
    <location>
        <begin position="1"/>
        <end position="13"/>
    </location>
</feature>
<evidence type="ECO:0000313" key="2">
    <source>
        <dbReference type="EMBL" id="CCH45183.1"/>
    </source>
</evidence>
<feature type="region of interest" description="Disordered" evidence="1">
    <location>
        <begin position="220"/>
        <end position="289"/>
    </location>
</feature>
<feature type="region of interest" description="Disordered" evidence="1">
    <location>
        <begin position="1"/>
        <end position="120"/>
    </location>
</feature>
<feature type="compositionally biased region" description="Polar residues" evidence="1">
    <location>
        <begin position="487"/>
        <end position="505"/>
    </location>
</feature>
<feature type="compositionally biased region" description="Polar residues" evidence="1">
    <location>
        <begin position="339"/>
        <end position="355"/>
    </location>
</feature>
<dbReference type="HOGENOM" id="CLU_539913_0_0_1"/>
<evidence type="ECO:0000256" key="1">
    <source>
        <dbReference type="SAM" id="MobiDB-lite"/>
    </source>
</evidence>
<keyword evidence="3" id="KW-1185">Reference proteome</keyword>
<feature type="compositionally biased region" description="Polar residues" evidence="1">
    <location>
        <begin position="418"/>
        <end position="430"/>
    </location>
</feature>
<accession>K0KVL6</accession>